<proteinExistence type="predicted"/>
<reference evidence="2 3" key="1">
    <citation type="submission" date="2015-07" db="EMBL/GenBank/DDBJ databases">
        <title>Comparative genomics of the Sigatoka disease complex on banana suggests a link between parallel evolutionary changes in Pseudocercospora fijiensis and Pseudocercospora eumusae and increased virulence on the banana host.</title>
        <authorList>
            <person name="Chang T.-C."/>
            <person name="Salvucci A."/>
            <person name="Crous P.W."/>
            <person name="Stergiopoulos I."/>
        </authorList>
    </citation>
    <scope>NUCLEOTIDE SEQUENCE [LARGE SCALE GENOMIC DNA]</scope>
    <source>
        <strain evidence="2 3">CBS 114824</strain>
    </source>
</reference>
<evidence type="ECO:0000313" key="3">
    <source>
        <dbReference type="Proteomes" id="UP000070133"/>
    </source>
</evidence>
<evidence type="ECO:0000313" key="2">
    <source>
        <dbReference type="EMBL" id="KXT02867.1"/>
    </source>
</evidence>
<protein>
    <submittedName>
        <fullName evidence="2">Uncharacterized protein</fullName>
    </submittedName>
</protein>
<organism evidence="2 3">
    <name type="scientific">Pseudocercospora eumusae</name>
    <dbReference type="NCBI Taxonomy" id="321146"/>
    <lineage>
        <taxon>Eukaryota</taxon>
        <taxon>Fungi</taxon>
        <taxon>Dikarya</taxon>
        <taxon>Ascomycota</taxon>
        <taxon>Pezizomycotina</taxon>
        <taxon>Dothideomycetes</taxon>
        <taxon>Dothideomycetidae</taxon>
        <taxon>Mycosphaerellales</taxon>
        <taxon>Mycosphaerellaceae</taxon>
        <taxon>Pseudocercospora</taxon>
    </lineage>
</organism>
<sequence length="615" mass="67213">MLCRRILEDAKQIRAGAYHQLPTSRAALFKGWHTTQQRGKSGSGKQLQSRGGHEELASESTTAARAEGKGASFFGTVAVANLAAQTNIEHLISQVQPVRWGYPTEKSRHPSHLTLLLTPSFAKHATDAELPIRVLDRFHAHAAVDKPIDTITAVVDRLPIPNGSEYGCEGIAYAFITDPRRQYVKSQVALRRDTTKAGSLCFHIPPHVGCQRHCDTIIQLPLAQTVFSTGLPSTLIHSHYEPSAEDGRQRLVQTRKLESQTVRLAVREIDQSLSYGAPLVPLTPFRLIQSSMGNIVRTLAPVTATPHRFIFDLKGDKVAYDKNTGEHKSQDGRASPASQELEAAVQDYFKKLDIAPEPVQVWALVIPSLAKTGNNEESLAQLTALDKEDIRSLWSPVLDQKTQSAEKSTINVTENHQATLRSAKYFPMLLQGARFIRVLSGGGGWGKKAGLLSFDPDSSYSTREIRSETGWNFSLDDEKALQESQKQALGEVVKEGELVAFFIAPSENADTARKQGLLNEVSLDEPALQNAVTFGAVPSSVESALGRSAMSHDSDGNRSSIKHFVNHFGALSEGGMAVTLTQGGTVLTQTKMDMPFGKVRWELGSKPSKKEAAEK</sequence>
<keyword evidence="3" id="KW-1185">Reference proteome</keyword>
<dbReference type="Proteomes" id="UP000070133">
    <property type="component" value="Unassembled WGS sequence"/>
</dbReference>
<dbReference type="OrthoDB" id="1744869at2759"/>
<name>A0A139HKG7_9PEZI</name>
<accession>A0A139HKG7</accession>
<feature type="region of interest" description="Disordered" evidence="1">
    <location>
        <begin position="33"/>
        <end position="62"/>
    </location>
</feature>
<comment type="caution">
    <text evidence="2">The sequence shown here is derived from an EMBL/GenBank/DDBJ whole genome shotgun (WGS) entry which is preliminary data.</text>
</comment>
<dbReference type="EMBL" id="LFZN01000036">
    <property type="protein sequence ID" value="KXT02867.1"/>
    <property type="molecule type" value="Genomic_DNA"/>
</dbReference>
<gene>
    <name evidence="2" type="ORF">AC578_1816</name>
</gene>
<dbReference type="AlphaFoldDB" id="A0A139HKG7"/>
<dbReference type="STRING" id="321146.A0A139HKG7"/>
<evidence type="ECO:0000256" key="1">
    <source>
        <dbReference type="SAM" id="MobiDB-lite"/>
    </source>
</evidence>
<feature type="compositionally biased region" description="Polar residues" evidence="1">
    <location>
        <begin position="33"/>
        <end position="49"/>
    </location>
</feature>